<comment type="similarity">
    <text evidence="4">Belongs to the sorting nexin family.</text>
</comment>
<evidence type="ECO:0000256" key="4">
    <source>
        <dbReference type="ARBA" id="ARBA00010883"/>
    </source>
</evidence>
<dbReference type="InterPro" id="IPR028662">
    <property type="entry name" value="SNX8/Mvp1"/>
</dbReference>
<dbReference type="InterPro" id="IPR036871">
    <property type="entry name" value="PX_dom_sf"/>
</dbReference>
<name>A0AAQ3M1N3_9PEZI</name>
<keyword evidence="6" id="KW-0813">Transport</keyword>
<evidence type="ECO:0000256" key="9">
    <source>
        <dbReference type="ARBA" id="ARBA00023136"/>
    </source>
</evidence>
<dbReference type="InterPro" id="IPR035704">
    <property type="entry name" value="SNX8/Mvp1_PX"/>
</dbReference>
<dbReference type="AlphaFoldDB" id="A0AAQ3M1N3"/>
<evidence type="ECO:0000256" key="2">
    <source>
        <dbReference type="ARBA" id="ARBA00004287"/>
    </source>
</evidence>
<keyword evidence="7" id="KW-0963">Cytoplasm</keyword>
<comment type="subcellular location">
    <subcellularLocation>
        <location evidence="3">Cytoplasm</location>
    </subcellularLocation>
    <subcellularLocation>
        <location evidence="2">Membrane</location>
        <topology evidence="2">Peripheral membrane protein</topology>
        <orientation evidence="2">Cytoplasmic side</orientation>
    </subcellularLocation>
</comment>
<gene>
    <name evidence="13" type="ORF">R9X50_00197500</name>
</gene>
<dbReference type="GO" id="GO:0032266">
    <property type="term" value="F:phosphatidylinositol-3-phosphate binding"/>
    <property type="evidence" value="ECO:0007669"/>
    <property type="project" value="TreeGrafter"/>
</dbReference>
<dbReference type="GO" id="GO:0006623">
    <property type="term" value="P:protein targeting to vacuole"/>
    <property type="evidence" value="ECO:0007669"/>
    <property type="project" value="TreeGrafter"/>
</dbReference>
<evidence type="ECO:0000256" key="11">
    <source>
        <dbReference type="SAM" id="MobiDB-lite"/>
    </source>
</evidence>
<dbReference type="Gene3D" id="1.20.1270.60">
    <property type="entry name" value="Arfaptin homology (AH) domain/BAR domain"/>
    <property type="match status" value="1"/>
</dbReference>
<dbReference type="CDD" id="cd06866">
    <property type="entry name" value="PX_SNX8_Mvp1p_like"/>
    <property type="match status" value="1"/>
</dbReference>
<keyword evidence="14" id="KW-1185">Reference proteome</keyword>
<feature type="region of interest" description="Disordered" evidence="11">
    <location>
        <begin position="1"/>
        <end position="51"/>
    </location>
</feature>
<evidence type="ECO:0000313" key="13">
    <source>
        <dbReference type="EMBL" id="WPG99164.1"/>
    </source>
</evidence>
<feature type="compositionally biased region" description="Pro residues" evidence="11">
    <location>
        <begin position="166"/>
        <end position="176"/>
    </location>
</feature>
<dbReference type="GO" id="GO:0005768">
    <property type="term" value="C:endosome"/>
    <property type="evidence" value="ECO:0007669"/>
    <property type="project" value="TreeGrafter"/>
</dbReference>
<evidence type="ECO:0000256" key="1">
    <source>
        <dbReference type="ARBA" id="ARBA00002474"/>
    </source>
</evidence>
<evidence type="ECO:0000256" key="8">
    <source>
        <dbReference type="ARBA" id="ARBA00022927"/>
    </source>
</evidence>
<keyword evidence="8" id="KW-0653">Protein transport</keyword>
<sequence length="693" mass="76055">MSLFGDDIDTPAARAKSSLFDDDQPTAKTSSSMFGDSTADDNDSPWGFTPKKNTGRGNLVRSLLADADVPDLYIDTWDAWQLGGSVNASQCRQLLKNSKIRAADQDRIWTIVSSGGQVSALGRSELNVLLALIGLAQEGEELSLDAVDERRRKLPVPSLTFAAPQEPAPSQQPPTPSRQVQSSAPATPRQNGTRKPSFGAGFESDPWASPELYKGHNHANGVGISGPHRTTSNFSSSAAAPADVSSGGGAFANAPQPSTSEGSGWGGPSGLGGVNPSSGFGAGGISGDGFGEDGNGSAPPRRAAPPRVTTSTGQEEVVTVNILDEKEGMFMFQHRNYEVNSVRRNSKVIRRYSDFVWLLDCLHKRYPFRQLPLLPPKRVAINGNHIAADTTFLEKRRRGLARFANSLVRHPILREEQLVIMFLTVPTELSVWRKQATISVQEEFVGKALPPSLEDSLPQNLMDTFDTARSGIRRSAELYINLCNITERLVKRKEALAGEYNRFSMNLTSLSEVSSSTYAMDQNEVPLLNEGLYGTAKHINTSRNLLEDEARAWDEGILEDLKTMRDSHVSMRDMFDRRDRYSKDNIPQLEKRIQQNEQKLITIKAKGPAAKPGEAEKVENAIVNDKQSIVDQHARGVLIKECIRDELVIFQSSIAQISHLHQDWAQERVKYSELQADNFRSMADAVDGMPLGD</sequence>
<organism evidence="13 14">
    <name type="scientific">Acrodontium crateriforme</name>
    <dbReference type="NCBI Taxonomy" id="150365"/>
    <lineage>
        <taxon>Eukaryota</taxon>
        <taxon>Fungi</taxon>
        <taxon>Dikarya</taxon>
        <taxon>Ascomycota</taxon>
        <taxon>Pezizomycotina</taxon>
        <taxon>Dothideomycetes</taxon>
        <taxon>Dothideomycetidae</taxon>
        <taxon>Mycosphaerellales</taxon>
        <taxon>Teratosphaeriaceae</taxon>
        <taxon>Acrodontium</taxon>
    </lineage>
</organism>
<dbReference type="FunFam" id="1.20.1270.60:FF:000072">
    <property type="entry name" value="Sorting nexin MVP1"/>
    <property type="match status" value="1"/>
</dbReference>
<dbReference type="Gene3D" id="1.10.238.10">
    <property type="entry name" value="EF-hand"/>
    <property type="match status" value="1"/>
</dbReference>
<dbReference type="Pfam" id="PF19566">
    <property type="entry name" value="Snx8_BAR_dom"/>
    <property type="match status" value="1"/>
</dbReference>
<comment type="function">
    <text evidence="1">Required for vacuolar protein sorting.</text>
</comment>
<evidence type="ECO:0000256" key="7">
    <source>
        <dbReference type="ARBA" id="ARBA00022490"/>
    </source>
</evidence>
<accession>A0AAQ3M1N3</accession>
<dbReference type="PROSITE" id="PS50195">
    <property type="entry name" value="PX"/>
    <property type="match status" value="1"/>
</dbReference>
<dbReference type="Pfam" id="PF00787">
    <property type="entry name" value="PX"/>
    <property type="match status" value="1"/>
</dbReference>
<feature type="compositionally biased region" description="Gly residues" evidence="11">
    <location>
        <begin position="263"/>
        <end position="273"/>
    </location>
</feature>
<evidence type="ECO:0000256" key="5">
    <source>
        <dbReference type="ARBA" id="ARBA00014268"/>
    </source>
</evidence>
<feature type="region of interest" description="Disordered" evidence="11">
    <location>
        <begin position="158"/>
        <end position="314"/>
    </location>
</feature>
<evidence type="ECO:0000259" key="12">
    <source>
        <dbReference type="PROSITE" id="PS50195"/>
    </source>
</evidence>
<evidence type="ECO:0000256" key="10">
    <source>
        <dbReference type="ARBA" id="ARBA00072009"/>
    </source>
</evidence>
<proteinExistence type="inferred from homology"/>
<evidence type="ECO:0000313" key="14">
    <source>
        <dbReference type="Proteomes" id="UP001303373"/>
    </source>
</evidence>
<feature type="compositionally biased region" description="Polar residues" evidence="11">
    <location>
        <begin position="26"/>
        <end position="35"/>
    </location>
</feature>
<feature type="compositionally biased region" description="Low complexity" evidence="11">
    <location>
        <begin position="295"/>
        <end position="307"/>
    </location>
</feature>
<keyword evidence="9" id="KW-0472">Membrane</keyword>
<feature type="compositionally biased region" description="Low complexity" evidence="11">
    <location>
        <begin position="235"/>
        <end position="245"/>
    </location>
</feature>
<dbReference type="Proteomes" id="UP001303373">
    <property type="component" value="Chromosome 3"/>
</dbReference>
<dbReference type="InterPro" id="IPR027267">
    <property type="entry name" value="AH/BAR_dom_sf"/>
</dbReference>
<feature type="compositionally biased region" description="Gly residues" evidence="11">
    <location>
        <begin position="280"/>
        <end position="294"/>
    </location>
</feature>
<dbReference type="PANTHER" id="PTHR47554">
    <property type="entry name" value="SORTING NEXIN MVP1"/>
    <property type="match status" value="1"/>
</dbReference>
<dbReference type="PANTHER" id="PTHR47554:SF1">
    <property type="entry name" value="SORTING NEXIN MVP1"/>
    <property type="match status" value="1"/>
</dbReference>
<dbReference type="GO" id="GO:0005829">
    <property type="term" value="C:cytosol"/>
    <property type="evidence" value="ECO:0007669"/>
    <property type="project" value="GOC"/>
</dbReference>
<feature type="compositionally biased region" description="Polar residues" evidence="11">
    <location>
        <begin position="184"/>
        <end position="194"/>
    </location>
</feature>
<reference evidence="13 14" key="1">
    <citation type="submission" date="2023-11" db="EMBL/GenBank/DDBJ databases">
        <title>An acidophilic fungus is an integral part of prey digestion in a carnivorous sundew plant.</title>
        <authorList>
            <person name="Tsai I.J."/>
        </authorList>
    </citation>
    <scope>NUCLEOTIDE SEQUENCE [LARGE SCALE GENOMIC DNA]</scope>
    <source>
        <strain evidence="13">169a</strain>
    </source>
</reference>
<feature type="domain" description="PX" evidence="12">
    <location>
        <begin position="315"/>
        <end position="429"/>
    </location>
</feature>
<dbReference type="Gene3D" id="3.30.1520.10">
    <property type="entry name" value="Phox-like domain"/>
    <property type="match status" value="1"/>
</dbReference>
<protein>
    <recommendedName>
        <fullName evidence="5">Sorting nexin MVP1</fullName>
    </recommendedName>
    <alternativeName>
        <fullName evidence="10">Sorting nexin mvp1</fullName>
    </alternativeName>
</protein>
<dbReference type="CDD" id="cd07597">
    <property type="entry name" value="BAR_SNX8"/>
    <property type="match status" value="1"/>
</dbReference>
<evidence type="ECO:0000256" key="6">
    <source>
        <dbReference type="ARBA" id="ARBA00022448"/>
    </source>
</evidence>
<dbReference type="SMART" id="SM00312">
    <property type="entry name" value="PX"/>
    <property type="match status" value="1"/>
</dbReference>
<dbReference type="FunFam" id="3.30.1520.10:FF:000037">
    <property type="entry name" value="Sorting nexin mvp-1"/>
    <property type="match status" value="1"/>
</dbReference>
<dbReference type="InterPro" id="IPR001683">
    <property type="entry name" value="PX_dom"/>
</dbReference>
<dbReference type="GO" id="GO:0042147">
    <property type="term" value="P:retrograde transport, endosome to Golgi"/>
    <property type="evidence" value="ECO:0007669"/>
    <property type="project" value="InterPro"/>
</dbReference>
<dbReference type="GO" id="GO:0016020">
    <property type="term" value="C:membrane"/>
    <property type="evidence" value="ECO:0007669"/>
    <property type="project" value="UniProtKB-SubCell"/>
</dbReference>
<dbReference type="SUPFAM" id="SSF64268">
    <property type="entry name" value="PX domain"/>
    <property type="match status" value="1"/>
</dbReference>
<dbReference type="EMBL" id="CP138582">
    <property type="protein sequence ID" value="WPG99164.1"/>
    <property type="molecule type" value="Genomic_DNA"/>
</dbReference>
<evidence type="ECO:0000256" key="3">
    <source>
        <dbReference type="ARBA" id="ARBA00004496"/>
    </source>
</evidence>
<dbReference type="InterPro" id="IPR045734">
    <property type="entry name" value="Snx8_BAR_dom"/>
</dbReference>